<accession>A0AAV4MIJ2</accession>
<keyword evidence="1" id="KW-0675">Receptor</keyword>
<keyword evidence="2" id="KW-1185">Reference proteome</keyword>
<evidence type="ECO:0000313" key="1">
    <source>
        <dbReference type="EMBL" id="GIX72354.1"/>
    </source>
</evidence>
<comment type="caution">
    <text evidence="1">The sequence shown here is derived from an EMBL/GenBank/DDBJ whole genome shotgun (WGS) entry which is preliminary data.</text>
</comment>
<dbReference type="AlphaFoldDB" id="A0AAV4MIJ2"/>
<dbReference type="Proteomes" id="UP001054945">
    <property type="component" value="Unassembled WGS sequence"/>
</dbReference>
<sequence length="198" mass="22389">MFGMIKPFIADFVTGITSDIQGLRLDDIPAAFSMLLNFGLDGRQRMPKANNVHLTFNARKWNYSISYSSTNRIFLKFCDSIRESFSTSFNIKIDRIRNVSFNISLGNFSSFNETLEFSEPEPSVDSIVSLLASALSVNGFDLGIGNRTSRIYEIHQTVDFSRIMVQSTNQNHLLTAAMVNAIPYSSLLSYRKWLTPMI</sequence>
<proteinExistence type="predicted"/>
<dbReference type="EMBL" id="BPLR01002306">
    <property type="protein sequence ID" value="GIX72354.1"/>
    <property type="molecule type" value="Genomic_DNA"/>
</dbReference>
<gene>
    <name evidence="1" type="primary">mth2_3</name>
    <name evidence="1" type="ORF">CEXT_368611</name>
</gene>
<protein>
    <submittedName>
        <fullName evidence="1">G-protein coupled receptor Mth2</fullName>
    </submittedName>
</protein>
<reference evidence="1 2" key="1">
    <citation type="submission" date="2021-06" db="EMBL/GenBank/DDBJ databases">
        <title>Caerostris extrusa draft genome.</title>
        <authorList>
            <person name="Kono N."/>
            <person name="Arakawa K."/>
        </authorList>
    </citation>
    <scope>NUCLEOTIDE SEQUENCE [LARGE SCALE GENOMIC DNA]</scope>
</reference>
<organism evidence="1 2">
    <name type="scientific">Caerostris extrusa</name>
    <name type="common">Bark spider</name>
    <name type="synonym">Caerostris bankana</name>
    <dbReference type="NCBI Taxonomy" id="172846"/>
    <lineage>
        <taxon>Eukaryota</taxon>
        <taxon>Metazoa</taxon>
        <taxon>Ecdysozoa</taxon>
        <taxon>Arthropoda</taxon>
        <taxon>Chelicerata</taxon>
        <taxon>Arachnida</taxon>
        <taxon>Araneae</taxon>
        <taxon>Araneomorphae</taxon>
        <taxon>Entelegynae</taxon>
        <taxon>Araneoidea</taxon>
        <taxon>Araneidae</taxon>
        <taxon>Caerostris</taxon>
    </lineage>
</organism>
<evidence type="ECO:0000313" key="2">
    <source>
        <dbReference type="Proteomes" id="UP001054945"/>
    </source>
</evidence>
<name>A0AAV4MIJ2_CAEEX</name>